<feature type="domain" description="RIO kinase" evidence="12">
    <location>
        <begin position="1"/>
        <end position="150"/>
    </location>
</feature>
<evidence type="ECO:0000256" key="3">
    <source>
        <dbReference type="ARBA" id="ARBA00022527"/>
    </source>
</evidence>
<evidence type="ECO:0000313" key="13">
    <source>
        <dbReference type="EMBL" id="CAI6365863.1"/>
    </source>
</evidence>
<reference evidence="13 14" key="1">
    <citation type="submission" date="2023-01" db="EMBL/GenBank/DDBJ databases">
        <authorList>
            <person name="Whitehead M."/>
        </authorList>
    </citation>
    <scope>NUCLEOTIDE SEQUENCE [LARGE SCALE GENOMIC DNA]</scope>
</reference>
<keyword evidence="7" id="KW-0418">Kinase</keyword>
<dbReference type="InterPro" id="IPR051272">
    <property type="entry name" value="RIO-type_Ser/Thr_kinase"/>
</dbReference>
<dbReference type="SUPFAM" id="SSF56112">
    <property type="entry name" value="Protein kinase-like (PK-like)"/>
    <property type="match status" value="1"/>
</dbReference>
<comment type="catalytic activity">
    <reaction evidence="10">
        <text>L-threonyl-[protein] + ATP = O-phospho-L-threonyl-[protein] + ADP + H(+)</text>
        <dbReference type="Rhea" id="RHEA:46608"/>
        <dbReference type="Rhea" id="RHEA-COMP:11060"/>
        <dbReference type="Rhea" id="RHEA-COMP:11605"/>
        <dbReference type="ChEBI" id="CHEBI:15378"/>
        <dbReference type="ChEBI" id="CHEBI:30013"/>
        <dbReference type="ChEBI" id="CHEBI:30616"/>
        <dbReference type="ChEBI" id="CHEBI:61977"/>
        <dbReference type="ChEBI" id="CHEBI:456216"/>
        <dbReference type="EC" id="2.7.11.1"/>
    </reaction>
</comment>
<name>A0AAV0XD25_9HEMI</name>
<keyword evidence="4" id="KW-0808">Transferase</keyword>
<evidence type="ECO:0000256" key="8">
    <source>
        <dbReference type="ARBA" id="ARBA00022840"/>
    </source>
</evidence>
<dbReference type="InterPro" id="IPR018934">
    <property type="entry name" value="RIO_dom"/>
</dbReference>
<protein>
    <recommendedName>
        <fullName evidence="2">non-specific serine/threonine protein kinase</fullName>
        <ecNumber evidence="2">2.7.11.1</ecNumber>
    </recommendedName>
</protein>
<dbReference type="Gene3D" id="3.30.200.20">
    <property type="entry name" value="Phosphorylase Kinase, domain 1"/>
    <property type="match status" value="1"/>
</dbReference>
<dbReference type="InterPro" id="IPR000687">
    <property type="entry name" value="RIO_kinase"/>
</dbReference>
<dbReference type="Proteomes" id="UP001160148">
    <property type="component" value="Unassembled WGS sequence"/>
</dbReference>
<evidence type="ECO:0000256" key="11">
    <source>
        <dbReference type="ARBA" id="ARBA00048679"/>
    </source>
</evidence>
<evidence type="ECO:0000259" key="12">
    <source>
        <dbReference type="SMART" id="SM00090"/>
    </source>
</evidence>
<dbReference type="EC" id="2.7.11.1" evidence="2"/>
<keyword evidence="5" id="KW-0479">Metal-binding</keyword>
<dbReference type="AlphaFoldDB" id="A0AAV0XD25"/>
<keyword evidence="14" id="KW-1185">Reference proteome</keyword>
<comment type="similarity">
    <text evidence="1">Belongs to the protein kinase superfamily. RIO-type Ser/Thr kinase family.</text>
</comment>
<keyword evidence="9" id="KW-0460">Magnesium</keyword>
<evidence type="ECO:0000256" key="5">
    <source>
        <dbReference type="ARBA" id="ARBA00022723"/>
    </source>
</evidence>
<evidence type="ECO:0000256" key="9">
    <source>
        <dbReference type="ARBA" id="ARBA00022842"/>
    </source>
</evidence>
<keyword evidence="6" id="KW-0547">Nucleotide-binding</keyword>
<dbReference type="Gene3D" id="1.10.510.10">
    <property type="entry name" value="Transferase(Phosphotransferase) domain 1"/>
    <property type="match status" value="1"/>
</dbReference>
<accession>A0AAV0XD25</accession>
<comment type="catalytic activity">
    <reaction evidence="11">
        <text>L-seryl-[protein] + ATP = O-phospho-L-seryl-[protein] + ADP + H(+)</text>
        <dbReference type="Rhea" id="RHEA:17989"/>
        <dbReference type="Rhea" id="RHEA-COMP:9863"/>
        <dbReference type="Rhea" id="RHEA-COMP:11604"/>
        <dbReference type="ChEBI" id="CHEBI:15378"/>
        <dbReference type="ChEBI" id="CHEBI:29999"/>
        <dbReference type="ChEBI" id="CHEBI:30616"/>
        <dbReference type="ChEBI" id="CHEBI:83421"/>
        <dbReference type="ChEBI" id="CHEBI:456216"/>
        <dbReference type="EC" id="2.7.11.1"/>
    </reaction>
</comment>
<evidence type="ECO:0000256" key="2">
    <source>
        <dbReference type="ARBA" id="ARBA00012513"/>
    </source>
</evidence>
<evidence type="ECO:0000256" key="10">
    <source>
        <dbReference type="ARBA" id="ARBA00047899"/>
    </source>
</evidence>
<dbReference type="EMBL" id="CARXXK010000004">
    <property type="protein sequence ID" value="CAI6365863.1"/>
    <property type="molecule type" value="Genomic_DNA"/>
</dbReference>
<proteinExistence type="inferred from homology"/>
<dbReference type="GO" id="GO:0046872">
    <property type="term" value="F:metal ion binding"/>
    <property type="evidence" value="ECO:0007669"/>
    <property type="project" value="UniProtKB-KW"/>
</dbReference>
<keyword evidence="8" id="KW-0067">ATP-binding</keyword>
<evidence type="ECO:0000256" key="4">
    <source>
        <dbReference type="ARBA" id="ARBA00022679"/>
    </source>
</evidence>
<organism evidence="13 14">
    <name type="scientific">Macrosiphum euphorbiae</name>
    <name type="common">potato aphid</name>
    <dbReference type="NCBI Taxonomy" id="13131"/>
    <lineage>
        <taxon>Eukaryota</taxon>
        <taxon>Metazoa</taxon>
        <taxon>Ecdysozoa</taxon>
        <taxon>Arthropoda</taxon>
        <taxon>Hexapoda</taxon>
        <taxon>Insecta</taxon>
        <taxon>Pterygota</taxon>
        <taxon>Neoptera</taxon>
        <taxon>Paraneoptera</taxon>
        <taxon>Hemiptera</taxon>
        <taxon>Sternorrhyncha</taxon>
        <taxon>Aphidomorpha</taxon>
        <taxon>Aphidoidea</taxon>
        <taxon>Aphididae</taxon>
        <taxon>Macrosiphini</taxon>
        <taxon>Macrosiphum</taxon>
    </lineage>
</organism>
<comment type="caution">
    <text evidence="13">The sequence shown here is derived from an EMBL/GenBank/DDBJ whole genome shotgun (WGS) entry which is preliminary data.</text>
</comment>
<evidence type="ECO:0000256" key="1">
    <source>
        <dbReference type="ARBA" id="ARBA00009196"/>
    </source>
</evidence>
<keyword evidence="3" id="KW-0723">Serine/threonine-protein kinase</keyword>
<dbReference type="GO" id="GO:0005524">
    <property type="term" value="F:ATP binding"/>
    <property type="evidence" value="ECO:0007669"/>
    <property type="project" value="UniProtKB-KW"/>
</dbReference>
<dbReference type="PANTHER" id="PTHR45723">
    <property type="entry name" value="SERINE/THREONINE-PROTEIN KINASE RIO1"/>
    <property type="match status" value="1"/>
</dbReference>
<evidence type="ECO:0000313" key="14">
    <source>
        <dbReference type="Proteomes" id="UP001160148"/>
    </source>
</evidence>
<sequence length="172" mass="20057">MVRLWAEKEMRNLARMYAAGLPVPQPILLRSHVVMMSFIGKDGWPAPKLKDARSTTSKARQLYRDCLIIMWKLYNICKFVQYADLSEFNLLYNDGEIVMIDVSQASQAVEYEHPYALEFLRKDCTNMTEFFRHQDVGTLTIKCLFDFLTDPTITLDNMETCLDRLQVNNMVN</sequence>
<evidence type="ECO:0000256" key="6">
    <source>
        <dbReference type="ARBA" id="ARBA00022741"/>
    </source>
</evidence>
<dbReference type="SMART" id="SM00090">
    <property type="entry name" value="RIO"/>
    <property type="match status" value="1"/>
</dbReference>
<dbReference type="InterPro" id="IPR011009">
    <property type="entry name" value="Kinase-like_dom_sf"/>
</dbReference>
<dbReference type="GO" id="GO:0004674">
    <property type="term" value="F:protein serine/threonine kinase activity"/>
    <property type="evidence" value="ECO:0007669"/>
    <property type="project" value="UniProtKB-KW"/>
</dbReference>
<dbReference type="Pfam" id="PF01163">
    <property type="entry name" value="RIO1"/>
    <property type="match status" value="1"/>
</dbReference>
<evidence type="ECO:0000256" key="7">
    <source>
        <dbReference type="ARBA" id="ARBA00022777"/>
    </source>
</evidence>
<gene>
    <name evidence="13" type="ORF">MEUPH1_LOCUS20524</name>
</gene>